<evidence type="ECO:0000259" key="2">
    <source>
        <dbReference type="Pfam" id="PF10412"/>
    </source>
</evidence>
<dbReference type="Pfam" id="PF10412">
    <property type="entry name" value="TrwB_AAD_bind"/>
    <property type="match status" value="1"/>
</dbReference>
<comment type="caution">
    <text evidence="4">The sequence shown here is derived from an EMBL/GenBank/DDBJ whole genome shotgun (WGS) entry which is preliminary data.</text>
</comment>
<protein>
    <submittedName>
        <fullName evidence="4">Uncharacterized protein</fullName>
    </submittedName>
</protein>
<feature type="domain" description="DUF8128" evidence="3">
    <location>
        <begin position="15"/>
        <end position="369"/>
    </location>
</feature>
<feature type="domain" description="Type IV secretion system coupling protein TraD DNA-binding" evidence="2">
    <location>
        <begin position="434"/>
        <end position="754"/>
    </location>
</feature>
<dbReference type="Proteomes" id="UP000037747">
    <property type="component" value="Unassembled WGS sequence"/>
</dbReference>
<evidence type="ECO:0000313" key="4">
    <source>
        <dbReference type="EMBL" id="KOX92716.1"/>
    </source>
</evidence>
<keyword evidence="5" id="KW-1185">Reference proteome</keyword>
<evidence type="ECO:0000259" key="3">
    <source>
        <dbReference type="Pfam" id="PF26449"/>
    </source>
</evidence>
<gene>
    <name evidence="4" type="ORF">AMR74_16705</name>
</gene>
<dbReference type="PATRIC" id="fig|1705389.3.peg.2941"/>
<feature type="compositionally biased region" description="Acidic residues" evidence="1">
    <location>
        <begin position="1291"/>
        <end position="1301"/>
    </location>
</feature>
<dbReference type="PANTHER" id="PTHR30121:SF6">
    <property type="entry name" value="SLR6007 PROTEIN"/>
    <property type="match status" value="1"/>
</dbReference>
<organism evidence="4 5">
    <name type="scientific">Halorubrum tropicale</name>
    <dbReference type="NCBI Taxonomy" id="1765655"/>
    <lineage>
        <taxon>Archaea</taxon>
        <taxon>Methanobacteriati</taxon>
        <taxon>Methanobacteriota</taxon>
        <taxon>Stenosarchaea group</taxon>
        <taxon>Halobacteria</taxon>
        <taxon>Halobacteriales</taxon>
        <taxon>Haloferacaceae</taxon>
        <taxon>Halorubrum</taxon>
    </lineage>
</organism>
<accession>A0A0N0BNM7</accession>
<feature type="compositionally biased region" description="Basic and acidic residues" evidence="1">
    <location>
        <begin position="1252"/>
        <end position="1272"/>
    </location>
</feature>
<evidence type="ECO:0000313" key="5">
    <source>
        <dbReference type="Proteomes" id="UP000037747"/>
    </source>
</evidence>
<dbReference type="InterPro" id="IPR019476">
    <property type="entry name" value="T4SS_TraD_DNA-bd"/>
</dbReference>
<dbReference type="OrthoDB" id="214394at2157"/>
<reference evidence="4 5" key="1">
    <citation type="submission" date="2015-08" db="EMBL/GenBank/DDBJ databases">
        <title>Genomes of Isolates from Cabo Rojo, PR.</title>
        <authorList>
            <person name="Sanchez-Nieves R.L."/>
            <person name="Montalvo-Rodriguez R."/>
        </authorList>
    </citation>
    <scope>NUCLEOTIDE SEQUENCE [LARGE SCALE GENOMIC DNA]</scope>
    <source>
        <strain evidence="4 5">5</strain>
    </source>
</reference>
<dbReference type="EMBL" id="LIST01000013">
    <property type="protein sequence ID" value="KOX92716.1"/>
    <property type="molecule type" value="Genomic_DNA"/>
</dbReference>
<sequence>MSLLDTFRSTADREETGYEPVVVDDELVEATRPETPREAIAVRPHKDNGGIEAMDEVLESLHTVETESPRFSLDEANVSPAHAFEMRYAAEQPGGDRVASLQYLAGDDTLDGTLERQLQQQYPDSQIERREPTFLPAREGQYVAGATLALRRYTLYPIKNIDLDGFFADPTGSILQEMVGVQDEAQTDADVVVQVVFRPEDRSWTSGVANGGGVADVDADDPNVDGAPSLKDLAYNLREPTVKWHRKRITFEQVEHPPSKVDKEVAKLLEEQQGEKGWHLCLRVFAVSDDPDVAVQRASKTAGMFRNFYENNAEQTFIPQPLAGDELRDEIVAAADRAFEETGIVKAQREVAGLVNVPKAEFVSTNKMRWSMSRPGEGIPPGTPRFDYQRHGVAGASEGRKQLAMLEADDVDEPYWYGFGAKHDVEAGVRPGTLRTHQFVGGGTGKGKTTFLVNLASQVVGRGHGGLIFDPKGRDVDRFIREWPEDRAEEDFIFVDLSDDFDQQVRFNFLEVPGDAEPESRAFATAVEALTDDLVAMMAQAGGGDDNYWGPLMNRVARTLIRGMAKSDRTCTLLDLAFVVTAPGNRDQFYEWMAEERIHFIKEAAERIRDQEEEDLEPLAGRLDQWVQNDAIRNLISARESTVSIQQAVEDGKVIVVRNAPSSGETEKRLFATALIRRAWVAARESDPDARPPFHVIVDEFDSIVTRESNIHSILSEARAFNFPLTLSCQNPSNQLPDRVAEAIANQCETFITYNPGGKRDARMIQAQHSPDVEWEDLVNLSKYRFYMRTHDGNDELTHSYKVDAFPPVADVRQRVEGGLFERPPGGMADEELREFKRRSIDRYGSDRPTPEQQKRESHFATDVDDAAGAGETAGLSDADDLELTDRREALICKAVYDEAIQTGAEDGFVQSKAVAERIREYLGDGVDVEHQSRLWGLVDQVPEDLVEREVREDDVHLRCTDRGKTPIFETGASASGGGAKHRELLKDVYDPLTRAGARVRLPEQDGHNLPDGVATLADVDVFAEAEAELADLSLRKRREREAEVLDEFEAAHPMLARLSDAGEMAVEAESSTGESKPAQTVRNLAQAVNEDQRCLFAVRESVAPTVWNTLMSPPYRTTFDETGETRFYNSRNLRIDGETMLRPATCRETIWTRDETTGAYVLRDDAGDAIARFPDAASVFQDASRYPATTDGAEPGDEWAAVKQPVIPERAFEDGPPTPGEWDVLVVPPDAEMPADLRIYEDGEQLPLDEAAGRDGARSDEPRSAADRSAGDRSPAARRQTDATVASDSGQDDAEDDDGDVSLPRFED</sequence>
<dbReference type="RefSeq" id="WP_053773181.1">
    <property type="nucleotide sequence ID" value="NZ_LIST01000013.1"/>
</dbReference>
<proteinExistence type="predicted"/>
<feature type="region of interest" description="Disordered" evidence="1">
    <location>
        <begin position="840"/>
        <end position="879"/>
    </location>
</feature>
<dbReference type="SUPFAM" id="SSF52540">
    <property type="entry name" value="P-loop containing nucleoside triphosphate hydrolases"/>
    <property type="match status" value="1"/>
</dbReference>
<name>A0A0N0BNM7_9EURY</name>
<dbReference type="PANTHER" id="PTHR30121">
    <property type="entry name" value="UNCHARACTERIZED PROTEIN YJGR-RELATED"/>
    <property type="match status" value="1"/>
</dbReference>
<dbReference type="InterPro" id="IPR051162">
    <property type="entry name" value="T4SS_component"/>
</dbReference>
<dbReference type="STRING" id="1765655.AMR74_16705"/>
<feature type="compositionally biased region" description="Basic and acidic residues" evidence="1">
    <location>
        <begin position="840"/>
        <end position="862"/>
    </location>
</feature>
<feature type="region of interest" description="Disordered" evidence="1">
    <location>
        <begin position="1242"/>
        <end position="1309"/>
    </location>
</feature>
<dbReference type="Pfam" id="PF26449">
    <property type="entry name" value="DUF8128"/>
    <property type="match status" value="1"/>
</dbReference>
<dbReference type="InterPro" id="IPR027417">
    <property type="entry name" value="P-loop_NTPase"/>
</dbReference>
<dbReference type="CDD" id="cd01127">
    <property type="entry name" value="TrwB_TraG_TraD_VirD4"/>
    <property type="match status" value="1"/>
</dbReference>
<dbReference type="Gene3D" id="3.40.50.300">
    <property type="entry name" value="P-loop containing nucleotide triphosphate hydrolases"/>
    <property type="match status" value="2"/>
</dbReference>
<dbReference type="InterPro" id="IPR058441">
    <property type="entry name" value="DUF8128"/>
</dbReference>
<evidence type="ECO:0000256" key="1">
    <source>
        <dbReference type="SAM" id="MobiDB-lite"/>
    </source>
</evidence>